<evidence type="ECO:0000256" key="1">
    <source>
        <dbReference type="ARBA" id="ARBA00006767"/>
    </source>
</evidence>
<dbReference type="NCBIfam" id="TIGR00717">
    <property type="entry name" value="rpsA"/>
    <property type="match status" value="1"/>
</dbReference>
<dbReference type="GO" id="GO:0006412">
    <property type="term" value="P:translation"/>
    <property type="evidence" value="ECO:0007669"/>
    <property type="project" value="InterPro"/>
</dbReference>
<feature type="domain" description="S1 motif" evidence="8">
    <location>
        <begin position="114"/>
        <end position="180"/>
    </location>
</feature>
<organism evidence="9 10">
    <name type="scientific">Methylocella tundrae</name>
    <dbReference type="NCBI Taxonomy" id="227605"/>
    <lineage>
        <taxon>Bacteria</taxon>
        <taxon>Pseudomonadati</taxon>
        <taxon>Pseudomonadota</taxon>
        <taxon>Alphaproteobacteria</taxon>
        <taxon>Hyphomicrobiales</taxon>
        <taxon>Beijerinckiaceae</taxon>
        <taxon>Methylocella</taxon>
    </lineage>
</organism>
<gene>
    <name evidence="9" type="primary">rpsA</name>
    <name evidence="9" type="ORF">MTUNDRAET4_1432</name>
</gene>
<dbReference type="FunFam" id="2.40.50.140:FF:000011">
    <property type="entry name" value="30S ribosomal protein S1"/>
    <property type="match status" value="1"/>
</dbReference>
<dbReference type="PRINTS" id="PR00681">
    <property type="entry name" value="RIBOSOMALS1"/>
</dbReference>
<dbReference type="RefSeq" id="WP_134488280.1">
    <property type="nucleotide sequence ID" value="NZ_CP139089.1"/>
</dbReference>
<dbReference type="PANTHER" id="PTHR10724">
    <property type="entry name" value="30S RIBOSOMAL PROTEIN S1"/>
    <property type="match status" value="1"/>
</dbReference>
<dbReference type="CDD" id="cd05687">
    <property type="entry name" value="S1_RPS1_repeat_ec1_hs1"/>
    <property type="match status" value="1"/>
</dbReference>
<evidence type="ECO:0000256" key="4">
    <source>
        <dbReference type="ARBA" id="ARBA00022980"/>
    </source>
</evidence>
<keyword evidence="4 7" id="KW-0689">Ribosomal protein</keyword>
<dbReference type="SMART" id="SM00316">
    <property type="entry name" value="S1"/>
    <property type="match status" value="6"/>
</dbReference>
<feature type="domain" description="S1 motif" evidence="8">
    <location>
        <begin position="201"/>
        <end position="269"/>
    </location>
</feature>
<dbReference type="KEGG" id="mtun:MTUNDRAET4_1432"/>
<dbReference type="EMBL" id="LR536450">
    <property type="protein sequence ID" value="VFU08325.1"/>
    <property type="molecule type" value="Genomic_DNA"/>
</dbReference>
<evidence type="ECO:0000259" key="8">
    <source>
        <dbReference type="PROSITE" id="PS50126"/>
    </source>
</evidence>
<dbReference type="Pfam" id="PF00575">
    <property type="entry name" value="S1"/>
    <property type="match status" value="6"/>
</dbReference>
<dbReference type="FunFam" id="2.40.50.140:FF:000018">
    <property type="entry name" value="30S ribosomal protein S1"/>
    <property type="match status" value="1"/>
</dbReference>
<dbReference type="InterPro" id="IPR012340">
    <property type="entry name" value="NA-bd_OB-fold"/>
</dbReference>
<dbReference type="GO" id="GO:0022627">
    <property type="term" value="C:cytosolic small ribosomal subunit"/>
    <property type="evidence" value="ECO:0007669"/>
    <property type="project" value="TreeGrafter"/>
</dbReference>
<dbReference type="SUPFAM" id="SSF50249">
    <property type="entry name" value="Nucleic acid-binding proteins"/>
    <property type="match status" value="6"/>
</dbReference>
<evidence type="ECO:0000256" key="6">
    <source>
        <dbReference type="ARBA" id="ARBA00025604"/>
    </source>
</evidence>
<dbReference type="PANTHER" id="PTHR10724:SF7">
    <property type="entry name" value="SMALL RIBOSOMAL SUBUNIT PROTEIN BS1C"/>
    <property type="match status" value="1"/>
</dbReference>
<reference evidence="9 10" key="1">
    <citation type="submission" date="2019-03" db="EMBL/GenBank/DDBJ databases">
        <authorList>
            <person name="Kox A.R. M."/>
        </authorList>
    </citation>
    <scope>NUCLEOTIDE SEQUENCE [LARGE SCALE GENOMIC DNA]</scope>
    <source>
        <strain evidence="9">MTUNDRAET4 annotated genome</strain>
    </source>
</reference>
<dbReference type="CDD" id="cd05688">
    <property type="entry name" value="S1_RPS1_repeat_ec3"/>
    <property type="match status" value="1"/>
</dbReference>
<dbReference type="CDD" id="cd05691">
    <property type="entry name" value="S1_RPS1_repeat_ec6"/>
    <property type="match status" value="1"/>
</dbReference>
<feature type="domain" description="S1 motif" evidence="8">
    <location>
        <begin position="373"/>
        <end position="443"/>
    </location>
</feature>
<dbReference type="InterPro" id="IPR003029">
    <property type="entry name" value="S1_domain"/>
</dbReference>
<dbReference type="GO" id="GO:0003729">
    <property type="term" value="F:mRNA binding"/>
    <property type="evidence" value="ECO:0007669"/>
    <property type="project" value="TreeGrafter"/>
</dbReference>
<dbReference type="InterPro" id="IPR050437">
    <property type="entry name" value="Ribos_protein_bS1-like"/>
</dbReference>
<dbReference type="AlphaFoldDB" id="A0A4U8YZ87"/>
<feature type="domain" description="S1 motif" evidence="8">
    <location>
        <begin position="30"/>
        <end position="96"/>
    </location>
</feature>
<keyword evidence="3 7" id="KW-0694">RNA-binding</keyword>
<evidence type="ECO:0000256" key="7">
    <source>
        <dbReference type="PIRNR" id="PIRNR002111"/>
    </source>
</evidence>
<evidence type="ECO:0000256" key="3">
    <source>
        <dbReference type="ARBA" id="ARBA00022884"/>
    </source>
</evidence>
<accession>A0A4U8YZ87</accession>
<dbReference type="InterPro" id="IPR000110">
    <property type="entry name" value="Ribosomal_bS1"/>
</dbReference>
<protein>
    <recommendedName>
        <fullName evidence="7">30S ribosomal protein S1</fullName>
    </recommendedName>
</protein>
<name>A0A4U8YZ87_METTU</name>
<dbReference type="CDD" id="cd04465">
    <property type="entry name" value="S1_RPS1_repeat_ec2_hs2"/>
    <property type="match status" value="1"/>
</dbReference>
<dbReference type="PIRSF" id="PIRSF002111">
    <property type="entry name" value="RpsA"/>
    <property type="match status" value="1"/>
</dbReference>
<evidence type="ECO:0000256" key="5">
    <source>
        <dbReference type="ARBA" id="ARBA00023274"/>
    </source>
</evidence>
<evidence type="ECO:0000256" key="2">
    <source>
        <dbReference type="ARBA" id="ARBA00022737"/>
    </source>
</evidence>
<keyword evidence="2" id="KW-0677">Repeat</keyword>
<dbReference type="NCBIfam" id="NF004952">
    <property type="entry name" value="PRK06299.1-2"/>
    <property type="match status" value="1"/>
</dbReference>
<comment type="function">
    <text evidence="6 7">Binds mRNA; thus facilitating recognition of the initiation point. It is needed to translate mRNA with a short Shine-Dalgarno (SD) purine-rich sequence.</text>
</comment>
<proteinExistence type="inferred from homology"/>
<dbReference type="NCBIfam" id="NF004955">
    <property type="entry name" value="PRK06299.1-5"/>
    <property type="match status" value="1"/>
</dbReference>
<dbReference type="OrthoDB" id="9804077at2"/>
<dbReference type="GO" id="GO:0003735">
    <property type="term" value="F:structural constituent of ribosome"/>
    <property type="evidence" value="ECO:0007669"/>
    <property type="project" value="InterPro"/>
</dbReference>
<keyword evidence="5 7" id="KW-0687">Ribonucleoprotein</keyword>
<dbReference type="Proteomes" id="UP000294360">
    <property type="component" value="Chromosome"/>
</dbReference>
<comment type="similarity">
    <text evidence="1 7">Belongs to the bacterial ribosomal protein bS1 family.</text>
</comment>
<dbReference type="PROSITE" id="PS50126">
    <property type="entry name" value="S1"/>
    <property type="match status" value="6"/>
</dbReference>
<dbReference type="Gene3D" id="2.40.50.140">
    <property type="entry name" value="Nucleic acid-binding proteins"/>
    <property type="match status" value="6"/>
</dbReference>
<sequence length="587" mass="64770">MASTSTYAPSREDFAALLDESYGQNEAFEGSVIKGIVVAIEKDVAVVDLGLKTEGRVALKEFQGPGREGPPKVGDEVEVYLERIENALGEAVISRDKARREESWVKLEKAFEKQEKVEGIIFNQVKGGFTVDLDGAVAFLPRSQVDIRPIRDVTPLMQVPQPFQILKMDRRRGNIVVSRRTVLEESRAEQRHEIVANLEEGQVIEGMVKNITDYGAFVDLGGIDGLLHVTDIAWRRVNHPTEVLTIGQTVRVKIIKINHETHRISLGMKQLLEDPWQGIEAKYPVNARFQGRVTNITDYGAFVELEPGIEGLIHVSEMSWTKKNVHPGKIVATSQEVDVQVLEVDPVKRRISLGLKQTLANPWESFAEKFPIGSEVEGEVKNKTEFGLFIGLDGDVDGMVHLSDLDWKKPGEQAIEDYKKGDIVKAKVLDVDIEKERISLGVKQLASDPFAAKPSEGAAGKTGEDASDLKKGSVVTCEVLDVKDGGIDVKIVGSDFTAFVKRNELARDRADQRPERFAVGEKVDARITLFDRRARKVSVSIKALEVAEEKEAIAQYGSADSGASLGDILGAALRAREETPKKKSSDE</sequence>
<feature type="domain" description="S1 motif" evidence="8">
    <location>
        <begin position="472"/>
        <end position="542"/>
    </location>
</feature>
<dbReference type="InterPro" id="IPR035104">
    <property type="entry name" value="Ribosomal_protein_S1-like"/>
</dbReference>
<evidence type="ECO:0000313" key="9">
    <source>
        <dbReference type="EMBL" id="VFU08325.1"/>
    </source>
</evidence>
<feature type="domain" description="S1 motif" evidence="8">
    <location>
        <begin position="286"/>
        <end position="356"/>
    </location>
</feature>
<evidence type="ECO:0000313" key="10">
    <source>
        <dbReference type="Proteomes" id="UP000294360"/>
    </source>
</evidence>